<gene>
    <name evidence="2" type="ORF">ACFSR3_05385</name>
</gene>
<evidence type="ECO:0000313" key="2">
    <source>
        <dbReference type="EMBL" id="MFD2601481.1"/>
    </source>
</evidence>
<dbReference type="RefSeq" id="WP_379820060.1">
    <property type="nucleotide sequence ID" value="NZ_JBHUMD010000007.1"/>
</dbReference>
<reference evidence="3" key="1">
    <citation type="journal article" date="2019" name="Int. J. Syst. Evol. Microbiol.">
        <title>The Global Catalogue of Microorganisms (GCM) 10K type strain sequencing project: providing services to taxonomists for standard genome sequencing and annotation.</title>
        <authorList>
            <consortium name="The Broad Institute Genomics Platform"/>
            <consortium name="The Broad Institute Genome Sequencing Center for Infectious Disease"/>
            <person name="Wu L."/>
            <person name="Ma J."/>
        </authorList>
    </citation>
    <scope>NUCLEOTIDE SEQUENCE [LARGE SCALE GENOMIC DNA]</scope>
    <source>
        <strain evidence="3">KCTC 42107</strain>
    </source>
</reference>
<dbReference type="NCBIfam" id="NF041634">
    <property type="entry name" value="HAEPLYID"/>
    <property type="match status" value="1"/>
</dbReference>
<dbReference type="EMBL" id="JBHUMD010000007">
    <property type="protein sequence ID" value="MFD2601481.1"/>
    <property type="molecule type" value="Genomic_DNA"/>
</dbReference>
<feature type="signal peptide" evidence="1">
    <location>
        <begin position="1"/>
        <end position="19"/>
    </location>
</feature>
<keyword evidence="3" id="KW-1185">Reference proteome</keyword>
<feature type="chain" id="PRO_5045890906" evidence="1">
    <location>
        <begin position="20"/>
        <end position="276"/>
    </location>
</feature>
<proteinExistence type="predicted"/>
<dbReference type="InterPro" id="IPR048131">
    <property type="entry name" value="HAEPLYID-like"/>
</dbReference>
<name>A0ABW5NRY2_9FLAO</name>
<evidence type="ECO:0000256" key="1">
    <source>
        <dbReference type="SAM" id="SignalP"/>
    </source>
</evidence>
<dbReference type="Proteomes" id="UP001597480">
    <property type="component" value="Unassembled WGS sequence"/>
</dbReference>
<keyword evidence="1" id="KW-0732">Signal</keyword>
<sequence length="276" mass="31086">MKNAIAIILLIFVFFSANAQQAKDSAVPPPTKPLKLHHAEPLYIDLIRDLGARKGEKEINVGFGMADEKNYTSYTGFAEYEFAVADRLGLEVEVPFEICQGQQRDDSGSFDMPENRLEGLKVATQYTFWVSEKYQTSMAVGYIQEFELSCFSDLSHKGKLFEGTLYNPIFIAAKRLTPHIHTLLYTGPLIEQKFETNEWNTSAEVNVNLHYVFTNGNFVGLETNMEFSEEKPSIVFRPQAKVQFSDRVSLGLAVGVPATERSNHGLSAMTRLIWVP</sequence>
<evidence type="ECO:0000313" key="3">
    <source>
        <dbReference type="Proteomes" id="UP001597480"/>
    </source>
</evidence>
<comment type="caution">
    <text evidence="2">The sequence shown here is derived from an EMBL/GenBank/DDBJ whole genome shotgun (WGS) entry which is preliminary data.</text>
</comment>
<protein>
    <submittedName>
        <fullName evidence="2">HAEPLYID family protein</fullName>
    </submittedName>
</protein>
<accession>A0ABW5NRY2</accession>
<organism evidence="2 3">
    <name type="scientific">Flavobacterium suzhouense</name>
    <dbReference type="NCBI Taxonomy" id="1529638"/>
    <lineage>
        <taxon>Bacteria</taxon>
        <taxon>Pseudomonadati</taxon>
        <taxon>Bacteroidota</taxon>
        <taxon>Flavobacteriia</taxon>
        <taxon>Flavobacteriales</taxon>
        <taxon>Flavobacteriaceae</taxon>
        <taxon>Flavobacterium</taxon>
    </lineage>
</organism>